<evidence type="ECO:0000259" key="5">
    <source>
        <dbReference type="Pfam" id="PF17120"/>
    </source>
</evidence>
<evidence type="ECO:0000256" key="2">
    <source>
        <dbReference type="ARBA" id="ARBA00022737"/>
    </source>
</evidence>
<dbReference type="Pfam" id="PF00400">
    <property type="entry name" value="WD40"/>
    <property type="match status" value="3"/>
</dbReference>
<feature type="repeat" description="WD" evidence="3">
    <location>
        <begin position="267"/>
        <end position="302"/>
    </location>
</feature>
<dbReference type="SUPFAM" id="SSF50978">
    <property type="entry name" value="WD40 repeat-like"/>
    <property type="match status" value="1"/>
</dbReference>
<dbReference type="PANTHER" id="PTHR46170:SF1">
    <property type="entry name" value="GATOR COMPLEX PROTEIN WDR59"/>
    <property type="match status" value="1"/>
</dbReference>
<reference evidence="6 7" key="1">
    <citation type="submission" date="2018-08" db="EMBL/GenBank/DDBJ databases">
        <title>Genome and evolution of the arbuscular mycorrhizal fungus Diversispora epigaea (formerly Glomus versiforme) and its bacterial endosymbionts.</title>
        <authorList>
            <person name="Sun X."/>
            <person name="Fei Z."/>
            <person name="Harrison M."/>
        </authorList>
    </citation>
    <scope>NUCLEOTIDE SEQUENCE [LARGE SCALE GENOMIC DNA]</scope>
    <source>
        <strain evidence="6 7">IT104</strain>
    </source>
</reference>
<dbReference type="Gene3D" id="2.130.10.10">
    <property type="entry name" value="YVTN repeat-like/Quinoprotein amine dehydrogenase"/>
    <property type="match status" value="1"/>
</dbReference>
<protein>
    <recommendedName>
        <fullName evidence="5">WDR59/RTC1-like RING zinc finger domain-containing protein</fullName>
    </recommendedName>
</protein>
<evidence type="ECO:0000313" key="6">
    <source>
        <dbReference type="EMBL" id="RHZ79404.1"/>
    </source>
</evidence>
<feature type="region of interest" description="Disordered" evidence="4">
    <location>
        <begin position="42"/>
        <end position="80"/>
    </location>
</feature>
<feature type="domain" description="WDR59/RTC1-like RING zinc finger" evidence="5">
    <location>
        <begin position="1242"/>
        <end position="1291"/>
    </location>
</feature>
<dbReference type="EMBL" id="PQFF01000137">
    <property type="protein sequence ID" value="RHZ79404.1"/>
    <property type="molecule type" value="Genomic_DNA"/>
</dbReference>
<dbReference type="OrthoDB" id="311712at2759"/>
<dbReference type="SMART" id="SM00320">
    <property type="entry name" value="WD40"/>
    <property type="match status" value="5"/>
</dbReference>
<dbReference type="Pfam" id="PF17120">
    <property type="entry name" value="zf-RING_16"/>
    <property type="match status" value="1"/>
</dbReference>
<feature type="region of interest" description="Disordered" evidence="4">
    <location>
        <begin position="1061"/>
        <end position="1102"/>
    </location>
</feature>
<feature type="compositionally biased region" description="Gly residues" evidence="4">
    <location>
        <begin position="1068"/>
        <end position="1077"/>
    </location>
</feature>
<evidence type="ECO:0000256" key="1">
    <source>
        <dbReference type="ARBA" id="ARBA00022574"/>
    </source>
</evidence>
<dbReference type="GO" id="GO:1904263">
    <property type="term" value="P:positive regulation of TORC1 signaling"/>
    <property type="evidence" value="ECO:0007669"/>
    <property type="project" value="TreeGrafter"/>
</dbReference>
<dbReference type="GO" id="GO:0035591">
    <property type="term" value="F:signaling adaptor activity"/>
    <property type="evidence" value="ECO:0007669"/>
    <property type="project" value="TreeGrafter"/>
</dbReference>
<keyword evidence="1 3" id="KW-0853">WD repeat</keyword>
<dbReference type="GO" id="GO:0034198">
    <property type="term" value="P:cellular response to amino acid starvation"/>
    <property type="evidence" value="ECO:0007669"/>
    <property type="project" value="TreeGrafter"/>
</dbReference>
<feature type="compositionally biased region" description="Low complexity" evidence="4">
    <location>
        <begin position="1081"/>
        <end position="1102"/>
    </location>
</feature>
<dbReference type="InterPro" id="IPR039456">
    <property type="entry name" value="WDR59_mRING-H2-C3H3C2"/>
</dbReference>
<dbReference type="InterPro" id="IPR001680">
    <property type="entry name" value="WD40_rpt"/>
</dbReference>
<gene>
    <name evidence="6" type="ORF">Glove_146g41</name>
</gene>
<accession>A0A397J2B8</accession>
<dbReference type="PROSITE" id="PS50294">
    <property type="entry name" value="WD_REPEATS_REGION"/>
    <property type="match status" value="1"/>
</dbReference>
<dbReference type="PROSITE" id="PS00678">
    <property type="entry name" value="WD_REPEATS_1"/>
    <property type="match status" value="3"/>
</dbReference>
<keyword evidence="7" id="KW-1185">Reference proteome</keyword>
<dbReference type="InterPro" id="IPR015943">
    <property type="entry name" value="WD40/YVTN_repeat-like_dom_sf"/>
</dbReference>
<evidence type="ECO:0000256" key="3">
    <source>
        <dbReference type="PROSITE-ProRule" id="PRU00221"/>
    </source>
</evidence>
<feature type="repeat" description="WD" evidence="3">
    <location>
        <begin position="180"/>
        <end position="215"/>
    </location>
</feature>
<dbReference type="InterPro" id="IPR049567">
    <property type="entry name" value="WDR59-like"/>
</dbReference>
<dbReference type="InterPro" id="IPR049566">
    <property type="entry name" value="WDR59_RTC1-like_RING_Znf"/>
</dbReference>
<comment type="caution">
    <text evidence="6">The sequence shown here is derived from an EMBL/GenBank/DDBJ whole genome shotgun (WGS) entry which is preliminary data.</text>
</comment>
<dbReference type="GO" id="GO:0005774">
    <property type="term" value="C:vacuolar membrane"/>
    <property type="evidence" value="ECO:0007669"/>
    <property type="project" value="TreeGrafter"/>
</dbReference>
<organism evidence="6 7">
    <name type="scientific">Diversispora epigaea</name>
    <dbReference type="NCBI Taxonomy" id="1348612"/>
    <lineage>
        <taxon>Eukaryota</taxon>
        <taxon>Fungi</taxon>
        <taxon>Fungi incertae sedis</taxon>
        <taxon>Mucoromycota</taxon>
        <taxon>Glomeromycotina</taxon>
        <taxon>Glomeromycetes</taxon>
        <taxon>Diversisporales</taxon>
        <taxon>Diversisporaceae</taxon>
        <taxon>Diversispora</taxon>
    </lineage>
</organism>
<dbReference type="Proteomes" id="UP000266861">
    <property type="component" value="Unassembled WGS sequence"/>
</dbReference>
<dbReference type="STRING" id="1348612.A0A397J2B8"/>
<dbReference type="PANTHER" id="PTHR46170">
    <property type="entry name" value="GATOR COMPLEX PROTEIN WDR59"/>
    <property type="match status" value="1"/>
</dbReference>
<feature type="compositionally biased region" description="Polar residues" evidence="4">
    <location>
        <begin position="1"/>
        <end position="25"/>
    </location>
</feature>
<dbReference type="InterPro" id="IPR019775">
    <property type="entry name" value="WD40_repeat_CS"/>
</dbReference>
<keyword evidence="2" id="KW-0677">Repeat</keyword>
<dbReference type="PROSITE" id="PS50082">
    <property type="entry name" value="WD_REPEATS_2"/>
    <property type="match status" value="3"/>
</dbReference>
<dbReference type="InterPro" id="IPR036322">
    <property type="entry name" value="WD40_repeat_dom_sf"/>
</dbReference>
<evidence type="ECO:0000256" key="4">
    <source>
        <dbReference type="SAM" id="MobiDB-lite"/>
    </source>
</evidence>
<evidence type="ECO:0000313" key="7">
    <source>
        <dbReference type="Proteomes" id="UP000266861"/>
    </source>
</evidence>
<name>A0A397J2B8_9GLOM</name>
<sequence>MDGGTRLNTSMTPFSLTSSPISIPHSSRDTFHYTSNVKLHANPSTSLPSIEPHSPSPPSVGPHSLSPSPHSPSPTNGSFKKTRHTFYKKLVIRVEQPVGGMSISPSSRDIVLAARKGLFIIDLKNPCEPPRELHHLTKWEVADVQWNPHLARDKWVASTSNQKGLIWNLARPSEAVEFILQGHNRAISDINWHPFHPDLLATSSVDTYVHLWDLRIPKKPFRSFCAWNSGATQVKFNGKNEHILASSHDRNLMIWDVRKGSVCVTEILAHATKIYGIDWSRRNEKNIITCSLDKKVKFWNIEEPDKCQGEILTNSPVWRARHTPVGFGILTMPQRSETALHLWNLENTQSPVESFTEHRDVVKEFVWRIKGGGDQSIDDREFQLITWSKDQNLRLWPISDKQLKLIGHERGKKRSPFDNIMPKGNAAFTFQNPPDNPSVISTLRVIPGHGSRMSNASTLRPSGASTGGGNLKGYMGAAAGMFRAERRILSPLLWMQGVTIKNKGEGSNVLMTMKDEIQEVTEKFKNVKLEKLDTLNRNCTISLHGPWSENGLVFIRINVFYPEQYPEQPLFEIQKTGMISIMNRTHMSQNLKKIARAQILQKRPFLEACVRYLLGGQNSDGQDLYGKEDSDEENFLNSKRRTSYDNSLIMFLGDKDDHNKIPFPVICGARFSANGTLVCFFSNFRSPDSRDLNQKNNNSRHNTYIYTHPRSFESWEQYQMVSSLPRPVFGYPGDDDDGFFSFVRSKKNEVQDDEIHDNEGNRITADDGRITSDHVALFESTDLSRRCHSVISFDLSEMMPVNFKLASKYVLRGNDPVEICKRNAQIAAEHNRPDLEQAWILASLILTQTIPNKRMRNSITNEDMFYHERSAKPLVKRKKNGKNGKNGISYDTSVEEFQNLFAKVNWGYHPLGKNLAQDLISHFINLGDTQMVAMLSCVFREPFPPERENGLSPPDLHFMNSMDSSKNNKDYFNHYSTKYPDKHQMNGFMRNQSSYSGLSTTFGQPISESYNSSKESWSMNPYLIDGFGYSATPPTPSIYNYGHSEGAGNPIMVPNSDHSIHHQRRSTFGGGGGGGGARDFSSSVSTTASSPRTPRKSSPAAAGITSRLDHFSWGSMVYYGNNEKNAELVKKPEKSPGLNLDMENTDEFDDERRPLSVKLLDDDRSITASHDQFRLAYCEILYHWGFYEARAEVLKFMGFVKTKIGSPLGELQQPLEIGIHCHRCGAELKPNSQCGNCQCNSMVKCSICHHYVKGLMNFCIICAHGGHTSHMREWFASSNECPTGCGCLCKFENGGFGGLEGKII</sequence>
<dbReference type="GO" id="GO:0035859">
    <property type="term" value="C:Seh1-associated complex"/>
    <property type="evidence" value="ECO:0007669"/>
    <property type="project" value="TreeGrafter"/>
</dbReference>
<dbReference type="CDD" id="cd16692">
    <property type="entry name" value="mRING-H2-C3H3C2_WDR59"/>
    <property type="match status" value="1"/>
</dbReference>
<proteinExistence type="predicted"/>
<feature type="region of interest" description="Disordered" evidence="4">
    <location>
        <begin position="1"/>
        <end position="27"/>
    </location>
</feature>
<feature type="repeat" description="WD" evidence="3">
    <location>
        <begin position="234"/>
        <end position="265"/>
    </location>
</feature>